<name>X1J2G3_9ZZZZ</name>
<evidence type="ECO:0000313" key="1">
    <source>
        <dbReference type="EMBL" id="GAH88891.1"/>
    </source>
</evidence>
<comment type="caution">
    <text evidence="1">The sequence shown here is derived from an EMBL/GenBank/DDBJ whole genome shotgun (WGS) entry which is preliminary data.</text>
</comment>
<protein>
    <submittedName>
        <fullName evidence="1">Uncharacterized protein</fullName>
    </submittedName>
</protein>
<accession>X1J2G3</accession>
<sequence length="45" mass="4958">MDSKGCPLQGSIFGYCSSCAQKQSCVFLEILKKLEEIEKMVNALS</sequence>
<organism evidence="1">
    <name type="scientific">marine sediment metagenome</name>
    <dbReference type="NCBI Taxonomy" id="412755"/>
    <lineage>
        <taxon>unclassified sequences</taxon>
        <taxon>metagenomes</taxon>
        <taxon>ecological metagenomes</taxon>
    </lineage>
</organism>
<gene>
    <name evidence="1" type="ORF">S03H2_58519</name>
</gene>
<proteinExistence type="predicted"/>
<dbReference type="EMBL" id="BARU01037575">
    <property type="protein sequence ID" value="GAH88891.1"/>
    <property type="molecule type" value="Genomic_DNA"/>
</dbReference>
<reference evidence="1" key="1">
    <citation type="journal article" date="2014" name="Front. Microbiol.">
        <title>High frequency of phylogenetically diverse reductive dehalogenase-homologous genes in deep subseafloor sedimentary metagenomes.</title>
        <authorList>
            <person name="Kawai M."/>
            <person name="Futagami T."/>
            <person name="Toyoda A."/>
            <person name="Takaki Y."/>
            <person name="Nishi S."/>
            <person name="Hori S."/>
            <person name="Arai W."/>
            <person name="Tsubouchi T."/>
            <person name="Morono Y."/>
            <person name="Uchiyama I."/>
            <person name="Ito T."/>
            <person name="Fujiyama A."/>
            <person name="Inagaki F."/>
            <person name="Takami H."/>
        </authorList>
    </citation>
    <scope>NUCLEOTIDE SEQUENCE</scope>
    <source>
        <strain evidence="1">Expedition CK06-06</strain>
    </source>
</reference>
<dbReference type="AlphaFoldDB" id="X1J2G3"/>